<evidence type="ECO:0000313" key="2">
    <source>
        <dbReference type="EMBL" id="MBB4135063.1"/>
    </source>
</evidence>
<accession>A0A840EXP9</accession>
<organism evidence="2 3">
    <name type="scientific">Gordonia humi</name>
    <dbReference type="NCBI Taxonomy" id="686429"/>
    <lineage>
        <taxon>Bacteria</taxon>
        <taxon>Bacillati</taxon>
        <taxon>Actinomycetota</taxon>
        <taxon>Actinomycetes</taxon>
        <taxon>Mycobacteriales</taxon>
        <taxon>Gordoniaceae</taxon>
        <taxon>Gordonia</taxon>
    </lineage>
</organism>
<name>A0A840EXP9_9ACTN</name>
<proteinExistence type="predicted"/>
<protein>
    <submittedName>
        <fullName evidence="2">Acyl carrier protein</fullName>
    </submittedName>
</protein>
<dbReference type="EMBL" id="JACIFP010000001">
    <property type="protein sequence ID" value="MBB4135063.1"/>
    <property type="molecule type" value="Genomic_DNA"/>
</dbReference>
<dbReference type="InterPro" id="IPR036736">
    <property type="entry name" value="ACP-like_sf"/>
</dbReference>
<dbReference type="Proteomes" id="UP000551501">
    <property type="component" value="Unassembled WGS sequence"/>
</dbReference>
<feature type="domain" description="Carrier" evidence="1">
    <location>
        <begin position="3"/>
        <end position="78"/>
    </location>
</feature>
<sequence length="82" mass="8942">MSDTVRESLQQILDEDLDLPVDGITEESRLVDDLGMDSVAFAIGVVAIEEKLGVKLAEREIFDAKTVGDLEEVVRAKLALTP</sequence>
<reference evidence="2 3" key="1">
    <citation type="submission" date="2020-08" db="EMBL/GenBank/DDBJ databases">
        <title>Sequencing the genomes of 1000 actinobacteria strains.</title>
        <authorList>
            <person name="Klenk H.-P."/>
        </authorList>
    </citation>
    <scope>NUCLEOTIDE SEQUENCE [LARGE SCALE GENOMIC DNA]</scope>
    <source>
        <strain evidence="2 3">DSM 45298</strain>
    </source>
</reference>
<dbReference type="AlphaFoldDB" id="A0A840EXP9"/>
<comment type="caution">
    <text evidence="2">The sequence shown here is derived from an EMBL/GenBank/DDBJ whole genome shotgun (WGS) entry which is preliminary data.</text>
</comment>
<dbReference type="Pfam" id="PF00550">
    <property type="entry name" value="PP-binding"/>
    <property type="match status" value="1"/>
</dbReference>
<gene>
    <name evidence="2" type="ORF">BKA16_001615</name>
</gene>
<evidence type="ECO:0000259" key="1">
    <source>
        <dbReference type="PROSITE" id="PS50075"/>
    </source>
</evidence>
<dbReference type="SUPFAM" id="SSF47336">
    <property type="entry name" value="ACP-like"/>
    <property type="match status" value="1"/>
</dbReference>
<evidence type="ECO:0000313" key="3">
    <source>
        <dbReference type="Proteomes" id="UP000551501"/>
    </source>
</evidence>
<dbReference type="NCBIfam" id="NF004533">
    <property type="entry name" value="PRK05883.1"/>
    <property type="match status" value="1"/>
</dbReference>
<dbReference type="RefSeq" id="WP_183370162.1">
    <property type="nucleotide sequence ID" value="NZ_BAABHL010000050.1"/>
</dbReference>
<dbReference type="PROSITE" id="PS50075">
    <property type="entry name" value="CARRIER"/>
    <property type="match status" value="1"/>
</dbReference>
<dbReference type="Gene3D" id="1.10.1200.10">
    <property type="entry name" value="ACP-like"/>
    <property type="match status" value="1"/>
</dbReference>
<dbReference type="InterPro" id="IPR009081">
    <property type="entry name" value="PP-bd_ACP"/>
</dbReference>
<keyword evidence="3" id="KW-1185">Reference proteome</keyword>